<proteinExistence type="predicted"/>
<feature type="chain" id="PRO_5046003904" evidence="1">
    <location>
        <begin position="20"/>
        <end position="314"/>
    </location>
</feature>
<protein>
    <submittedName>
        <fullName evidence="3">DUF5777 family beta-barrel protein</fullName>
    </submittedName>
</protein>
<dbReference type="Pfam" id="PF19089">
    <property type="entry name" value="DUF5777"/>
    <property type="match status" value="1"/>
</dbReference>
<keyword evidence="4" id="KW-1185">Reference proteome</keyword>
<name>A0ABV2T9S0_9BACT</name>
<gene>
    <name evidence="3" type="ORF">ABR189_20475</name>
</gene>
<dbReference type="Proteomes" id="UP001549749">
    <property type="component" value="Unassembled WGS sequence"/>
</dbReference>
<evidence type="ECO:0000313" key="4">
    <source>
        <dbReference type="Proteomes" id="UP001549749"/>
    </source>
</evidence>
<dbReference type="InterPro" id="IPR045916">
    <property type="entry name" value="DUF5777"/>
</dbReference>
<reference evidence="3 4" key="1">
    <citation type="submission" date="2024-06" db="EMBL/GenBank/DDBJ databases">
        <title>Chitinophaga defluvii sp. nov., isolated from municipal sewage.</title>
        <authorList>
            <person name="Zhang L."/>
        </authorList>
    </citation>
    <scope>NUCLEOTIDE SEQUENCE [LARGE SCALE GENOMIC DNA]</scope>
    <source>
        <strain evidence="3 4">H8</strain>
    </source>
</reference>
<sequence length="314" mass="35268">MTAFRLLLCCCCISTYCQAQDDLSKVVALPAAQHEPVTGTYKTTRIIQGHSTELLKKHELDFRVTHRFGDAGGEFGGSKTFFGTDNSSDIRIAFEYGISDNLMIGISRSKGSGALQQLYEGLVKYRLLHQTTDNHIPVSLALFGNMVVSGMPSSDIESDASHFDSFNERLSYVSQAIVSRKFGKLVSVTLLPTYVHRNRVAYMDVNNMFALGMAARLKLSKRVGLLGEYFYPFRSQESKDYLKSTGTTYYNPLGIGIEIETGGHVFQITFTNSTAILENQFIPETTTSWLQGQFRWGFNISRRFSLFGKKDWKK</sequence>
<dbReference type="EMBL" id="JBEXAC010000002">
    <property type="protein sequence ID" value="MET6999777.1"/>
    <property type="molecule type" value="Genomic_DNA"/>
</dbReference>
<organism evidence="3 4">
    <name type="scientific">Chitinophaga defluvii</name>
    <dbReference type="NCBI Taxonomy" id="3163343"/>
    <lineage>
        <taxon>Bacteria</taxon>
        <taxon>Pseudomonadati</taxon>
        <taxon>Bacteroidota</taxon>
        <taxon>Chitinophagia</taxon>
        <taxon>Chitinophagales</taxon>
        <taxon>Chitinophagaceae</taxon>
        <taxon>Chitinophaga</taxon>
    </lineage>
</organism>
<evidence type="ECO:0000259" key="2">
    <source>
        <dbReference type="Pfam" id="PF19089"/>
    </source>
</evidence>
<feature type="signal peptide" evidence="1">
    <location>
        <begin position="1"/>
        <end position="19"/>
    </location>
</feature>
<accession>A0ABV2T9S0</accession>
<evidence type="ECO:0000256" key="1">
    <source>
        <dbReference type="SAM" id="SignalP"/>
    </source>
</evidence>
<keyword evidence="1" id="KW-0732">Signal</keyword>
<comment type="caution">
    <text evidence="3">The sequence shown here is derived from an EMBL/GenBank/DDBJ whole genome shotgun (WGS) entry which is preliminary data.</text>
</comment>
<evidence type="ECO:0000313" key="3">
    <source>
        <dbReference type="EMBL" id="MET6999777.1"/>
    </source>
</evidence>
<dbReference type="RefSeq" id="WP_354662339.1">
    <property type="nucleotide sequence ID" value="NZ_JBEXAC010000002.1"/>
</dbReference>
<feature type="domain" description="DUF5777" evidence="2">
    <location>
        <begin position="42"/>
        <end position="304"/>
    </location>
</feature>